<gene>
    <name evidence="16" type="primary">nifS</name>
    <name evidence="16" type="ORF">KL86PLE_70149</name>
</gene>
<comment type="similarity">
    <text evidence="3">Belongs to the class-V pyridoxal-phosphate-dependent aminotransferase family. NifS/IscS subfamily.</text>
</comment>
<evidence type="ECO:0000256" key="3">
    <source>
        <dbReference type="ARBA" id="ARBA00006490"/>
    </source>
</evidence>
<evidence type="ECO:0000256" key="5">
    <source>
        <dbReference type="ARBA" id="ARBA00013558"/>
    </source>
</evidence>
<dbReference type="InterPro" id="IPR015424">
    <property type="entry name" value="PyrdxlP-dep_Trfase"/>
</dbReference>
<evidence type="ECO:0000256" key="11">
    <source>
        <dbReference type="ARBA" id="ARBA00023231"/>
    </source>
</evidence>
<evidence type="ECO:0000256" key="1">
    <source>
        <dbReference type="ARBA" id="ARBA00001933"/>
    </source>
</evidence>
<evidence type="ECO:0000256" key="7">
    <source>
        <dbReference type="ARBA" id="ARBA00022723"/>
    </source>
</evidence>
<evidence type="ECO:0000256" key="13">
    <source>
        <dbReference type="ARBA" id="ARBA00050776"/>
    </source>
</evidence>
<comment type="function">
    <text evidence="2">Catalyzes the removal of elemental sulfur atoms from cysteine to produce alanine. Seems to participate in the biosynthesis of the nitrogenase metalloclusters by providing the inorganic sulfur required for the Fe-S core formation.</text>
</comment>
<keyword evidence="9" id="KW-0408">Iron</keyword>
<keyword evidence="10" id="KW-0411">Iron-sulfur</keyword>
<dbReference type="InterPro" id="IPR015421">
    <property type="entry name" value="PyrdxlP-dep_Trfase_major"/>
</dbReference>
<organism evidence="16">
    <name type="scientific">uncultured Pleomorphomonas sp</name>
    <dbReference type="NCBI Taxonomy" id="442121"/>
    <lineage>
        <taxon>Bacteria</taxon>
        <taxon>Pseudomonadati</taxon>
        <taxon>Pseudomonadota</taxon>
        <taxon>Alphaproteobacteria</taxon>
        <taxon>Hyphomicrobiales</taxon>
        <taxon>Pleomorphomonadaceae</taxon>
        <taxon>Pleomorphomonas</taxon>
        <taxon>environmental samples</taxon>
    </lineage>
</organism>
<dbReference type="FunFam" id="3.40.640.10:FF:000084">
    <property type="entry name" value="IscS-like cysteine desulfurase"/>
    <property type="match status" value="1"/>
</dbReference>
<accession>A0A212LLK7</accession>
<comment type="cofactor">
    <cofactor evidence="1 14">
        <name>pyridoxal 5'-phosphate</name>
        <dbReference type="ChEBI" id="CHEBI:597326"/>
    </cofactor>
</comment>
<keyword evidence="6 16" id="KW-0808">Transferase</keyword>
<evidence type="ECO:0000256" key="8">
    <source>
        <dbReference type="ARBA" id="ARBA00022898"/>
    </source>
</evidence>
<evidence type="ECO:0000256" key="12">
    <source>
        <dbReference type="ARBA" id="ARBA00031911"/>
    </source>
</evidence>
<evidence type="ECO:0000256" key="14">
    <source>
        <dbReference type="RuleBase" id="RU004504"/>
    </source>
</evidence>
<dbReference type="Gene3D" id="1.10.260.50">
    <property type="match status" value="1"/>
</dbReference>
<evidence type="ECO:0000259" key="15">
    <source>
        <dbReference type="Pfam" id="PF00266"/>
    </source>
</evidence>
<dbReference type="InterPro" id="IPR020578">
    <property type="entry name" value="Aminotrans_V_PyrdxlP_BS"/>
</dbReference>
<proteinExistence type="inferred from homology"/>
<evidence type="ECO:0000256" key="9">
    <source>
        <dbReference type="ARBA" id="ARBA00023004"/>
    </source>
</evidence>
<dbReference type="PANTHER" id="PTHR11601:SF34">
    <property type="entry name" value="CYSTEINE DESULFURASE"/>
    <property type="match status" value="1"/>
</dbReference>
<evidence type="ECO:0000256" key="2">
    <source>
        <dbReference type="ARBA" id="ARBA00003120"/>
    </source>
</evidence>
<dbReference type="RefSeq" id="WP_288198119.1">
    <property type="nucleotide sequence ID" value="NZ_LT608334.1"/>
</dbReference>
<sequence>MTGAPLVYLDANATTPADPRVVEAMLAALTGLPGNPSSGHAAGREARRAVETARREVAALAGAERPDEIVFTSGGSESNVAAIRAALAARPGRREVLTSAVEHASVDATLDRLAATDGIVVRRLPVDGRGRLDLDAYRAALGPGTALVTLMTANNETGTLFPIAGLVPAAHAAGALFHTDAVQAAGRLDLAVVASGVDMASLSAHKLHGPKGVGALYIRRGTAFSSLITGGGQERGRRAGTENVPGIVGFGVAARLALADNDAGRLARLRDRLEAAILAALPGAVVLGDRDARLVNTACLAFPGSDAEMMLHRLDRAGIAASSGSACAAGGAAPSRVLLAMGLGRLAGSTVRISLSRFNTDADVDRLVEVLPAIAREARTPETVA</sequence>
<evidence type="ECO:0000256" key="10">
    <source>
        <dbReference type="ARBA" id="ARBA00023014"/>
    </source>
</evidence>
<dbReference type="InterPro" id="IPR015422">
    <property type="entry name" value="PyrdxlP-dep_Trfase_small"/>
</dbReference>
<dbReference type="AlphaFoldDB" id="A0A212LLK7"/>
<feature type="domain" description="Aminotransferase class V" evidence="15">
    <location>
        <begin position="7"/>
        <end position="367"/>
    </location>
</feature>
<dbReference type="Gene3D" id="3.40.640.10">
    <property type="entry name" value="Type I PLP-dependent aspartate aminotransferase-like (Major domain)"/>
    <property type="match status" value="1"/>
</dbReference>
<dbReference type="EMBL" id="FMJD01000011">
    <property type="protein sequence ID" value="SCM78397.1"/>
    <property type="molecule type" value="Genomic_DNA"/>
</dbReference>
<keyword evidence="11" id="KW-0535">Nitrogen fixation</keyword>
<dbReference type="GO" id="GO:0031071">
    <property type="term" value="F:cysteine desulfurase activity"/>
    <property type="evidence" value="ECO:0007669"/>
    <property type="project" value="UniProtKB-EC"/>
</dbReference>
<evidence type="ECO:0000256" key="4">
    <source>
        <dbReference type="ARBA" id="ARBA00012239"/>
    </source>
</evidence>
<dbReference type="PANTHER" id="PTHR11601">
    <property type="entry name" value="CYSTEINE DESULFURYLASE FAMILY MEMBER"/>
    <property type="match status" value="1"/>
</dbReference>
<dbReference type="SUPFAM" id="SSF53383">
    <property type="entry name" value="PLP-dependent transferases"/>
    <property type="match status" value="1"/>
</dbReference>
<evidence type="ECO:0000256" key="6">
    <source>
        <dbReference type="ARBA" id="ARBA00022679"/>
    </source>
</evidence>
<dbReference type="InterPro" id="IPR016454">
    <property type="entry name" value="Cysteine_dSase"/>
</dbReference>
<name>A0A212LLK7_9HYPH</name>
<protein>
    <recommendedName>
        <fullName evidence="5">Cysteine desulfurase</fullName>
        <ecNumber evidence="4">2.8.1.7</ecNumber>
    </recommendedName>
    <alternativeName>
        <fullName evidence="12">Nitrogenase metalloclusters biosynthesis protein NifS</fullName>
    </alternativeName>
</protein>
<dbReference type="Pfam" id="PF00266">
    <property type="entry name" value="Aminotran_5"/>
    <property type="match status" value="1"/>
</dbReference>
<dbReference type="GO" id="GO:0046872">
    <property type="term" value="F:metal ion binding"/>
    <property type="evidence" value="ECO:0007669"/>
    <property type="project" value="UniProtKB-KW"/>
</dbReference>
<keyword evidence="7" id="KW-0479">Metal-binding</keyword>
<dbReference type="PIRSF" id="PIRSF005572">
    <property type="entry name" value="NifS"/>
    <property type="match status" value="1"/>
</dbReference>
<dbReference type="EC" id="2.8.1.7" evidence="4"/>
<dbReference type="Gene3D" id="3.90.1150.10">
    <property type="entry name" value="Aspartate Aminotransferase, domain 1"/>
    <property type="match status" value="1"/>
</dbReference>
<keyword evidence="8" id="KW-0663">Pyridoxal phosphate</keyword>
<dbReference type="PROSITE" id="PS00595">
    <property type="entry name" value="AA_TRANSFER_CLASS_5"/>
    <property type="match status" value="1"/>
</dbReference>
<dbReference type="InterPro" id="IPR000192">
    <property type="entry name" value="Aminotrans_V_dom"/>
</dbReference>
<comment type="catalytic activity">
    <reaction evidence="13">
        <text>(sulfur carrier)-H + L-cysteine = (sulfur carrier)-SH + L-alanine</text>
        <dbReference type="Rhea" id="RHEA:43892"/>
        <dbReference type="Rhea" id="RHEA-COMP:14737"/>
        <dbReference type="Rhea" id="RHEA-COMP:14739"/>
        <dbReference type="ChEBI" id="CHEBI:29917"/>
        <dbReference type="ChEBI" id="CHEBI:35235"/>
        <dbReference type="ChEBI" id="CHEBI:57972"/>
        <dbReference type="ChEBI" id="CHEBI:64428"/>
        <dbReference type="EC" id="2.8.1.7"/>
    </reaction>
</comment>
<dbReference type="GO" id="GO:0051536">
    <property type="term" value="F:iron-sulfur cluster binding"/>
    <property type="evidence" value="ECO:0007669"/>
    <property type="project" value="UniProtKB-KW"/>
</dbReference>
<evidence type="ECO:0000313" key="16">
    <source>
        <dbReference type="EMBL" id="SCM78397.1"/>
    </source>
</evidence>
<reference evidence="16" key="1">
    <citation type="submission" date="2016-08" db="EMBL/GenBank/DDBJ databases">
        <authorList>
            <person name="Seilhamer J.J."/>
        </authorList>
    </citation>
    <scope>NUCLEOTIDE SEQUENCE</scope>
    <source>
        <strain evidence="16">86</strain>
    </source>
</reference>